<dbReference type="Pfam" id="PF00069">
    <property type="entry name" value="Pkinase"/>
    <property type="match status" value="1"/>
</dbReference>
<dbReference type="GO" id="GO:0005524">
    <property type="term" value="F:ATP binding"/>
    <property type="evidence" value="ECO:0007669"/>
    <property type="project" value="InterPro"/>
</dbReference>
<dbReference type="PROSITE" id="PS50011">
    <property type="entry name" value="PROTEIN_KINASE_DOM"/>
    <property type="match status" value="1"/>
</dbReference>
<evidence type="ECO:0000313" key="3">
    <source>
        <dbReference type="Proteomes" id="UP000717696"/>
    </source>
</evidence>
<gene>
    <name evidence="2" type="ORF">B0J13DRAFT_92830</name>
</gene>
<keyword evidence="3" id="KW-1185">Reference proteome</keyword>
<dbReference type="SUPFAM" id="SSF56112">
    <property type="entry name" value="Protein kinase-like (PK-like)"/>
    <property type="match status" value="1"/>
</dbReference>
<organism evidence="2 3">
    <name type="scientific">Dactylonectria estremocensis</name>
    <dbReference type="NCBI Taxonomy" id="1079267"/>
    <lineage>
        <taxon>Eukaryota</taxon>
        <taxon>Fungi</taxon>
        <taxon>Dikarya</taxon>
        <taxon>Ascomycota</taxon>
        <taxon>Pezizomycotina</taxon>
        <taxon>Sordariomycetes</taxon>
        <taxon>Hypocreomycetidae</taxon>
        <taxon>Hypocreales</taxon>
        <taxon>Nectriaceae</taxon>
        <taxon>Dactylonectria</taxon>
    </lineage>
</organism>
<keyword evidence="2" id="KW-0418">Kinase</keyword>
<dbReference type="InterPro" id="IPR011009">
    <property type="entry name" value="Kinase-like_dom_sf"/>
</dbReference>
<reference evidence="2" key="1">
    <citation type="journal article" date="2021" name="Nat. Commun.">
        <title>Genetic determinants of endophytism in the Arabidopsis root mycobiome.</title>
        <authorList>
            <person name="Mesny F."/>
            <person name="Miyauchi S."/>
            <person name="Thiergart T."/>
            <person name="Pickel B."/>
            <person name="Atanasova L."/>
            <person name="Karlsson M."/>
            <person name="Huettel B."/>
            <person name="Barry K.W."/>
            <person name="Haridas S."/>
            <person name="Chen C."/>
            <person name="Bauer D."/>
            <person name="Andreopoulos W."/>
            <person name="Pangilinan J."/>
            <person name="LaButti K."/>
            <person name="Riley R."/>
            <person name="Lipzen A."/>
            <person name="Clum A."/>
            <person name="Drula E."/>
            <person name="Henrissat B."/>
            <person name="Kohler A."/>
            <person name="Grigoriev I.V."/>
            <person name="Martin F.M."/>
            <person name="Hacquard S."/>
        </authorList>
    </citation>
    <scope>NUCLEOTIDE SEQUENCE</scope>
    <source>
        <strain evidence="2">MPI-CAGE-AT-0021</strain>
    </source>
</reference>
<dbReference type="Proteomes" id="UP000717696">
    <property type="component" value="Unassembled WGS sequence"/>
</dbReference>
<comment type="caution">
    <text evidence="2">The sequence shown here is derived from an EMBL/GenBank/DDBJ whole genome shotgun (WGS) entry which is preliminary data.</text>
</comment>
<dbReference type="OrthoDB" id="248923at2759"/>
<dbReference type="PANTHER" id="PTHR44167">
    <property type="entry name" value="OVARIAN-SPECIFIC SERINE/THREONINE-PROTEIN KINASE LOK-RELATED"/>
    <property type="match status" value="1"/>
</dbReference>
<dbReference type="InterPro" id="IPR000719">
    <property type="entry name" value="Prot_kinase_dom"/>
</dbReference>
<dbReference type="GO" id="GO:0004672">
    <property type="term" value="F:protein kinase activity"/>
    <property type="evidence" value="ECO:0007669"/>
    <property type="project" value="InterPro"/>
</dbReference>
<accession>A0A9P9E7Y7</accession>
<dbReference type="Gene3D" id="3.30.200.20">
    <property type="entry name" value="Phosphorylase Kinase, domain 1"/>
    <property type="match status" value="1"/>
</dbReference>
<dbReference type="PROSITE" id="PS00108">
    <property type="entry name" value="PROTEIN_KINASE_ST"/>
    <property type="match status" value="1"/>
</dbReference>
<name>A0A9P9E7Y7_9HYPO</name>
<evidence type="ECO:0000259" key="1">
    <source>
        <dbReference type="PROSITE" id="PS50011"/>
    </source>
</evidence>
<protein>
    <submittedName>
        <fullName evidence="2">Kinase-like domain-containing protein</fullName>
    </submittedName>
</protein>
<dbReference type="Gene3D" id="1.10.510.10">
    <property type="entry name" value="Transferase(Phosphotransferase) domain 1"/>
    <property type="match status" value="1"/>
</dbReference>
<evidence type="ECO:0000313" key="2">
    <source>
        <dbReference type="EMBL" id="KAH7133060.1"/>
    </source>
</evidence>
<dbReference type="CDD" id="cd00180">
    <property type="entry name" value="PKc"/>
    <property type="match status" value="1"/>
</dbReference>
<dbReference type="EMBL" id="JAGMUU010000018">
    <property type="protein sequence ID" value="KAH7133060.1"/>
    <property type="molecule type" value="Genomic_DNA"/>
</dbReference>
<dbReference type="AlphaFoldDB" id="A0A9P9E7Y7"/>
<dbReference type="PANTHER" id="PTHR44167:SF24">
    <property type="entry name" value="SERINE_THREONINE-PROTEIN KINASE CHK2"/>
    <property type="match status" value="1"/>
</dbReference>
<keyword evidence="2" id="KW-0808">Transferase</keyword>
<proteinExistence type="predicted"/>
<sequence length="497" mass="56339">MAPTDRDGHSPLVGVLKELNRCEDVCRRLDIWTESRPDTNEPLTSLLFTQVKSVTNELRYLKAEVVKLSLDASQTAALVTGDVVQPQLAQTLISIKSRLFETFELLDFYQREERHGQDGALNAVFASMHILNHHGPQDTGRAYYNEDKLYRIGIKLQNLVNEVFFLNRPIDQLRVECSFSEMLDQFRPHYAHTYQTLAETPYELDAKGSVFSGSYGTVQKVNHKRSGEALAMKSFQNVFSDKMTRKILREVAVLEVCVHRNIVKLVEAFRLEDDDQSIRLVMAPWAPYTLMNFLHNSDIKRKECCPWFEPNSPKSDRCIYRIMNELADAVQYLHGLSIKHKDLKPENILLNYEGSNRITPLITDVGVSKIYVQGGSTNYKDSTYEYLAPEQHAREESSLRSDIWQLGCCFAEIIVVAKGGTSACDKLHDSFINDDGNCLCSIATEHEPFMQALADICMPGNAGQKRAYGIITRMLDLDPSTRSSIDLVKAALTRLPT</sequence>
<feature type="domain" description="Protein kinase" evidence="1">
    <location>
        <begin position="204"/>
        <end position="497"/>
    </location>
</feature>
<dbReference type="InterPro" id="IPR008271">
    <property type="entry name" value="Ser/Thr_kinase_AS"/>
</dbReference>
<dbReference type="SMART" id="SM00220">
    <property type="entry name" value="S_TKc"/>
    <property type="match status" value="1"/>
</dbReference>